<comment type="caution">
    <text evidence="2">The sequence shown here is derived from an EMBL/GenBank/DDBJ whole genome shotgun (WGS) entry which is preliminary data.</text>
</comment>
<keyword evidence="1" id="KW-0812">Transmembrane</keyword>
<dbReference type="RefSeq" id="WP_213517091.1">
    <property type="nucleotide sequence ID" value="NZ_BOSE01000006.1"/>
</dbReference>
<keyword evidence="1" id="KW-1133">Transmembrane helix</keyword>
<feature type="transmembrane region" description="Helical" evidence="1">
    <location>
        <begin position="445"/>
        <end position="464"/>
    </location>
</feature>
<dbReference type="Proteomes" id="UP000683139">
    <property type="component" value="Unassembled WGS sequence"/>
</dbReference>
<feature type="transmembrane region" description="Helical" evidence="1">
    <location>
        <begin position="129"/>
        <end position="152"/>
    </location>
</feature>
<feature type="transmembrane region" description="Helical" evidence="1">
    <location>
        <begin position="230"/>
        <end position="249"/>
    </location>
</feature>
<evidence type="ECO:0000256" key="1">
    <source>
        <dbReference type="SAM" id="Phobius"/>
    </source>
</evidence>
<evidence type="ECO:0000313" key="3">
    <source>
        <dbReference type="Proteomes" id="UP000683139"/>
    </source>
</evidence>
<keyword evidence="3" id="KW-1185">Reference proteome</keyword>
<dbReference type="EMBL" id="BOSE01000006">
    <property type="protein sequence ID" value="GIP17593.1"/>
    <property type="molecule type" value="Genomic_DNA"/>
</dbReference>
<evidence type="ECO:0000313" key="2">
    <source>
        <dbReference type="EMBL" id="GIP17593.1"/>
    </source>
</evidence>
<name>A0A919YPD4_9BACL</name>
<feature type="transmembrane region" description="Helical" evidence="1">
    <location>
        <begin position="159"/>
        <end position="177"/>
    </location>
</feature>
<feature type="transmembrane region" description="Helical" evidence="1">
    <location>
        <begin position="102"/>
        <end position="123"/>
    </location>
</feature>
<keyword evidence="1" id="KW-0472">Membrane</keyword>
<proteinExistence type="predicted"/>
<accession>A0A919YPD4</accession>
<organism evidence="2 3">
    <name type="scientific">Paenibacillus montaniterrae</name>
    <dbReference type="NCBI Taxonomy" id="429341"/>
    <lineage>
        <taxon>Bacteria</taxon>
        <taxon>Bacillati</taxon>
        <taxon>Bacillota</taxon>
        <taxon>Bacilli</taxon>
        <taxon>Bacillales</taxon>
        <taxon>Paenibacillaceae</taxon>
        <taxon>Paenibacillus</taxon>
    </lineage>
</organism>
<dbReference type="AlphaFoldDB" id="A0A919YPD4"/>
<feature type="transmembrane region" description="Helical" evidence="1">
    <location>
        <begin position="76"/>
        <end position="95"/>
    </location>
</feature>
<sequence length="475" mass="53910">MRIRFRLEWLYCVAALAIFVVLLFAGSFIGVADNGDFLRIMGSIGLNYYNELESYEERFFSYAHAEFAYDSFFRGFYLTSQLLIVLLARTIALIFNSSFFDIRFLGALYALLLMVASCLLIAAFKKKGIVVAIALTAVLLIMFHDVGYLAYFNSLFGEPVSLIFMLLTLALGITVLAKKEPSKKLFVLFVISGLFLICAKTQNAPIGLFFALLCVRFAMLHKQDRSWKRLAIACSVALVVISAAMYIFAPKDFKQINLYQTVFFGILNGSTTVEEDLEELGLPAHLSVLAGTNYFQADTAIKQDDPSLQEDFYNRISHMDVALFYLKDPGRLIERMSYAAEHSMTIRPYYLGTYEISEGKPPGAVTFKYSLWSELKRTVLPNQLWFIVLVYVLYYGVLIVEWLRKADLRTRIQLELFMVVGLIGCFGFLIPIVGDGLADLGKHLFLFNVAFDMMLAASIVWLVYKLSQLVRRFIK</sequence>
<feature type="transmembrane region" description="Helical" evidence="1">
    <location>
        <begin position="384"/>
        <end position="403"/>
    </location>
</feature>
<protein>
    <submittedName>
        <fullName evidence="2">Membrane protein</fullName>
    </submittedName>
</protein>
<reference evidence="2" key="1">
    <citation type="submission" date="2021-03" db="EMBL/GenBank/DDBJ databases">
        <title>Antimicrobial resistance genes in bacteria isolated from Japanese honey, and their potential for conferring macrolide and lincosamide resistance in the American foulbrood pathogen Paenibacillus larvae.</title>
        <authorList>
            <person name="Okamoto M."/>
            <person name="Kumagai M."/>
            <person name="Kanamori H."/>
            <person name="Takamatsu D."/>
        </authorList>
    </citation>
    <scope>NUCLEOTIDE SEQUENCE</scope>
    <source>
        <strain evidence="2">J40TS1</strain>
    </source>
</reference>
<gene>
    <name evidence="2" type="ORF">J40TS1_32350</name>
</gene>
<feature type="transmembrane region" description="Helical" evidence="1">
    <location>
        <begin position="415"/>
        <end position="433"/>
    </location>
</feature>
<feature type="transmembrane region" description="Helical" evidence="1">
    <location>
        <begin position="189"/>
        <end position="218"/>
    </location>
</feature>
<feature type="transmembrane region" description="Helical" evidence="1">
    <location>
        <begin position="9"/>
        <end position="32"/>
    </location>
</feature>